<accession>A0A8J6M399</accession>
<dbReference type="Pfam" id="PF07589">
    <property type="entry name" value="PEP-CTERM"/>
    <property type="match status" value="1"/>
</dbReference>
<keyword evidence="4" id="KW-1185">Reference proteome</keyword>
<name>A0A8J6M399_9ALTE</name>
<dbReference type="NCBIfam" id="TIGR02595">
    <property type="entry name" value="PEP_CTERM"/>
    <property type="match status" value="1"/>
</dbReference>
<feature type="chain" id="PRO_5035216446" evidence="1">
    <location>
        <begin position="27"/>
        <end position="267"/>
    </location>
</feature>
<evidence type="ECO:0000313" key="4">
    <source>
        <dbReference type="Proteomes" id="UP000601768"/>
    </source>
</evidence>
<sequence length="267" mass="29205">MQLKHVKAVVLAKVVILSCLFNVAHAGLISVEYMGSVYDNSNLSRQHYAADGTAPKNYSNGFNDSFTLAKFDGTLGELVSAKLIWTSTSSIYGHGYVWDFQRSSNFSSQNKTVFMSFSGNSSASFEGQTLMTHSFTGSESCTSQIEDRSWNGDPRFYDECSDDNYTHKNSSSYNNEWDLLALLGTSGVVQSDVNDTFALQLSKQQSLSVTCNLKGDTTGYCGAYTNNNVRLSAKVVYEYAVADVPEPSSLAVMALGLFGLAVRRFKA</sequence>
<evidence type="ECO:0000259" key="2">
    <source>
        <dbReference type="Pfam" id="PF07589"/>
    </source>
</evidence>
<keyword evidence="1" id="KW-0732">Signal</keyword>
<dbReference type="RefSeq" id="WP_186505678.1">
    <property type="nucleotide sequence ID" value="NZ_JACNEP010000003.1"/>
</dbReference>
<dbReference type="AlphaFoldDB" id="A0A8J6M399"/>
<protein>
    <submittedName>
        <fullName evidence="3">PEP-CTERM sorting domain-containing protein</fullName>
    </submittedName>
</protein>
<evidence type="ECO:0000313" key="3">
    <source>
        <dbReference type="EMBL" id="MBC3765201.1"/>
    </source>
</evidence>
<dbReference type="EMBL" id="JACNEP010000003">
    <property type="protein sequence ID" value="MBC3765201.1"/>
    <property type="molecule type" value="Genomic_DNA"/>
</dbReference>
<gene>
    <name evidence="3" type="ORF">H8B19_04895</name>
</gene>
<reference evidence="3" key="1">
    <citation type="journal article" date="2018" name="Int. J. Syst. Evol. Microbiol.">
        <title>Neptunicella marina gen. nov., sp. nov., isolated from surface seawater.</title>
        <authorList>
            <person name="Liu X."/>
            <person name="Lai Q."/>
            <person name="Du Y."/>
            <person name="Zhang X."/>
            <person name="Liu Z."/>
            <person name="Sun F."/>
            <person name="Shao Z."/>
        </authorList>
    </citation>
    <scope>NUCLEOTIDE SEQUENCE</scope>
    <source>
        <strain evidence="3">S27-2</strain>
    </source>
</reference>
<proteinExistence type="predicted"/>
<feature type="domain" description="Ice-binding protein C-terminal" evidence="2">
    <location>
        <begin position="243"/>
        <end position="264"/>
    </location>
</feature>
<feature type="signal peptide" evidence="1">
    <location>
        <begin position="1"/>
        <end position="26"/>
    </location>
</feature>
<reference evidence="3" key="2">
    <citation type="submission" date="2020-08" db="EMBL/GenBank/DDBJ databases">
        <authorList>
            <person name="Lai Q."/>
        </authorList>
    </citation>
    <scope>NUCLEOTIDE SEQUENCE</scope>
    <source>
        <strain evidence="3">S27-2</strain>
    </source>
</reference>
<dbReference type="InterPro" id="IPR013424">
    <property type="entry name" value="Ice-binding_C"/>
</dbReference>
<evidence type="ECO:0000256" key="1">
    <source>
        <dbReference type="SAM" id="SignalP"/>
    </source>
</evidence>
<organism evidence="3 4">
    <name type="scientific">Neptunicella marina</name>
    <dbReference type="NCBI Taxonomy" id="2125989"/>
    <lineage>
        <taxon>Bacteria</taxon>
        <taxon>Pseudomonadati</taxon>
        <taxon>Pseudomonadota</taxon>
        <taxon>Gammaproteobacteria</taxon>
        <taxon>Alteromonadales</taxon>
        <taxon>Alteromonadaceae</taxon>
        <taxon>Neptunicella</taxon>
    </lineage>
</organism>
<comment type="caution">
    <text evidence="3">The sequence shown here is derived from an EMBL/GenBank/DDBJ whole genome shotgun (WGS) entry which is preliminary data.</text>
</comment>
<dbReference type="Proteomes" id="UP000601768">
    <property type="component" value="Unassembled WGS sequence"/>
</dbReference>